<comment type="function">
    <text evidence="1">Involved in the assembly of lipopolysaccharide (LPS) at the surface of the outer membrane.</text>
</comment>
<feature type="signal peptide" evidence="1">
    <location>
        <begin position="1"/>
        <end position="30"/>
    </location>
</feature>
<evidence type="ECO:0000256" key="1">
    <source>
        <dbReference type="HAMAP-Rule" id="MF_01411"/>
    </source>
</evidence>
<keyword evidence="4" id="KW-1185">Reference proteome</keyword>
<dbReference type="InterPro" id="IPR007543">
    <property type="entry name" value="LptD_C"/>
</dbReference>
<reference evidence="3" key="1">
    <citation type="submission" date="2020-09" db="EMBL/GenBank/DDBJ databases">
        <title>A novel bacterium of genus Mangrovicoccus, isolated from South China Sea.</title>
        <authorList>
            <person name="Huang H."/>
            <person name="Mo K."/>
            <person name="Hu Y."/>
        </authorList>
    </citation>
    <scope>NUCLEOTIDE SEQUENCE</scope>
    <source>
        <strain evidence="3">HB182678</strain>
    </source>
</reference>
<protein>
    <recommendedName>
        <fullName evidence="1">LPS-assembly protein LptD</fullName>
    </recommendedName>
</protein>
<sequence precursor="true">MSLIPAPRRNRFIAALLVSFGIGLALPAAAQEGPVTLVADQVIVESQSVLIAEGSVEVFSEGRHMRATRLVYDQDSDRLSVEGPITLTEGEDTVVLADAAELSTDLREGIIEGVRVILGQQVQIAASSAQRQQGRFTDLRDTVATSCEVCSPGEEPLWHIRAQRVIHDEERKRIYFQHAQFRVLGVPVAYLPAMSVPTPDVTRAAGFLVPSVESDDLYGSGLRLPYFVPLGDHADLTFAPFLAVDPNGDTTETLEMRYRQAFTAGDIGFEGAVTQDDQDHGTRGYLFGSGAFDLPWQTELTFGIQLVTDEDYLSDYDYAGDDRLSNSLGLLRVVGDSRFEAELVTFNTLRDDEDNDTIPTLAGDARYDRRWQPAMLPGYLDLALIGHGHERSSDEDGTGRDMAQARGFLRWGDVVTAGPGIRLSGDLRAIADAKHIVQDSRYETFQTALTPGASVGASLPMAKSGRNGVSYLLEPMAQAVWVGDYDIDSPNDDSTQPAFDAGNLLGYQRYPGLDRVEDGFRTNLALRWQRLSPEGWSLGLTFGRILRGTDAGYSPGTGLGGVSSDWLTQVDLDVGGLTLRNLALISDDGSFTLNEARVNYTWDDLEVDLGYVWQIEDEDLNQDEDLGEITFDGSYRFNDTWSSTLYLRRDMISEQTTRANLGVAWQNECVKVDVSGGRRFKSSGSGPTYSYGLMVTLNGFGNGGSGTKRAGRCS</sequence>
<dbReference type="GO" id="GO:1990351">
    <property type="term" value="C:transporter complex"/>
    <property type="evidence" value="ECO:0007669"/>
    <property type="project" value="TreeGrafter"/>
</dbReference>
<name>A0A8J7CUP4_9RHOB</name>
<dbReference type="InterPro" id="IPR050218">
    <property type="entry name" value="LptD"/>
</dbReference>
<gene>
    <name evidence="1" type="primary">lptD</name>
    <name evidence="3" type="ORF">ICN82_06065</name>
</gene>
<organism evidence="3 4">
    <name type="scientific">Mangrovicoccus algicola</name>
    <dbReference type="NCBI Taxonomy" id="2771008"/>
    <lineage>
        <taxon>Bacteria</taxon>
        <taxon>Pseudomonadati</taxon>
        <taxon>Pseudomonadota</taxon>
        <taxon>Alphaproteobacteria</taxon>
        <taxon>Rhodobacterales</taxon>
        <taxon>Paracoccaceae</taxon>
        <taxon>Mangrovicoccus</taxon>
    </lineage>
</organism>
<evidence type="ECO:0000313" key="4">
    <source>
        <dbReference type="Proteomes" id="UP000609121"/>
    </source>
</evidence>
<comment type="subunit">
    <text evidence="1">Component of the lipopolysaccharide transport and assembly complex.</text>
</comment>
<comment type="subcellular location">
    <subcellularLocation>
        <location evidence="1">Cell outer membrane</location>
    </subcellularLocation>
</comment>
<dbReference type="GO" id="GO:0009279">
    <property type="term" value="C:cell outer membrane"/>
    <property type="evidence" value="ECO:0007669"/>
    <property type="project" value="UniProtKB-SubCell"/>
</dbReference>
<feature type="domain" description="LptD C-terminal" evidence="2">
    <location>
        <begin position="282"/>
        <end position="641"/>
    </location>
</feature>
<keyword evidence="1" id="KW-0998">Cell outer membrane</keyword>
<feature type="chain" id="PRO_5035347546" description="LPS-assembly protein LptD" evidence="1">
    <location>
        <begin position="31"/>
        <end position="714"/>
    </location>
</feature>
<dbReference type="Proteomes" id="UP000609121">
    <property type="component" value="Unassembled WGS sequence"/>
</dbReference>
<dbReference type="GO" id="GO:0015920">
    <property type="term" value="P:lipopolysaccharide transport"/>
    <property type="evidence" value="ECO:0007669"/>
    <property type="project" value="InterPro"/>
</dbReference>
<evidence type="ECO:0000259" key="2">
    <source>
        <dbReference type="Pfam" id="PF04453"/>
    </source>
</evidence>
<accession>A0A8J7CUP4</accession>
<dbReference type="GO" id="GO:0043165">
    <property type="term" value="P:Gram-negative-bacterium-type cell outer membrane assembly"/>
    <property type="evidence" value="ECO:0007669"/>
    <property type="project" value="UniProtKB-UniRule"/>
</dbReference>
<dbReference type="RefSeq" id="WP_193180761.1">
    <property type="nucleotide sequence ID" value="NZ_JACVXA010000012.1"/>
</dbReference>
<dbReference type="Pfam" id="PF04453">
    <property type="entry name" value="LptD"/>
    <property type="match status" value="1"/>
</dbReference>
<dbReference type="AlphaFoldDB" id="A0A8J7CUP4"/>
<dbReference type="HAMAP" id="MF_01411">
    <property type="entry name" value="LPS_assembly_LptD"/>
    <property type="match status" value="1"/>
</dbReference>
<evidence type="ECO:0000313" key="3">
    <source>
        <dbReference type="EMBL" id="MBE3637769.1"/>
    </source>
</evidence>
<dbReference type="InterPro" id="IPR020889">
    <property type="entry name" value="LipoPS_assembly_LptD"/>
</dbReference>
<keyword evidence="1" id="KW-0472">Membrane</keyword>
<keyword evidence="1" id="KW-0732">Signal</keyword>
<dbReference type="PANTHER" id="PTHR30189:SF1">
    <property type="entry name" value="LPS-ASSEMBLY PROTEIN LPTD"/>
    <property type="match status" value="1"/>
</dbReference>
<comment type="similarity">
    <text evidence="1">Belongs to the LptD family.</text>
</comment>
<proteinExistence type="inferred from homology"/>
<dbReference type="EMBL" id="JACVXA010000012">
    <property type="protein sequence ID" value="MBE3637769.1"/>
    <property type="molecule type" value="Genomic_DNA"/>
</dbReference>
<comment type="caution">
    <text evidence="1">Lacks conserved residue(s) required for the propagation of feature annotation.</text>
</comment>
<comment type="caution">
    <text evidence="3">The sequence shown here is derived from an EMBL/GenBank/DDBJ whole genome shotgun (WGS) entry which is preliminary data.</text>
</comment>
<dbReference type="PANTHER" id="PTHR30189">
    <property type="entry name" value="LPS-ASSEMBLY PROTEIN"/>
    <property type="match status" value="1"/>
</dbReference>